<keyword evidence="1" id="KW-0812">Transmembrane</keyword>
<name>A0AAJ0AMS7_9PEZI</name>
<dbReference type="GeneID" id="85450214"/>
<keyword evidence="3" id="KW-1185">Reference proteome</keyword>
<reference evidence="2" key="1">
    <citation type="submission" date="2021-06" db="EMBL/GenBank/DDBJ databases">
        <title>Comparative genomics, transcriptomics and evolutionary studies reveal genomic signatures of adaptation to plant cell wall in hemibiotrophic fungi.</title>
        <authorList>
            <consortium name="DOE Joint Genome Institute"/>
            <person name="Baroncelli R."/>
            <person name="Diaz J.F."/>
            <person name="Benocci T."/>
            <person name="Peng M."/>
            <person name="Battaglia E."/>
            <person name="Haridas S."/>
            <person name="Andreopoulos W."/>
            <person name="Labutti K."/>
            <person name="Pangilinan J."/>
            <person name="Floch G.L."/>
            <person name="Makela M.R."/>
            <person name="Henrissat B."/>
            <person name="Grigoriev I.V."/>
            <person name="Crouch J.A."/>
            <person name="De Vries R.P."/>
            <person name="Sukno S.A."/>
            <person name="Thon M.R."/>
        </authorList>
    </citation>
    <scope>NUCLEOTIDE SEQUENCE</scope>
    <source>
        <strain evidence="2">CBS 193.32</strain>
    </source>
</reference>
<evidence type="ECO:0000313" key="2">
    <source>
        <dbReference type="EMBL" id="KAK1675283.1"/>
    </source>
</evidence>
<organism evidence="2 3">
    <name type="scientific">Colletotrichum godetiae</name>
    <dbReference type="NCBI Taxonomy" id="1209918"/>
    <lineage>
        <taxon>Eukaryota</taxon>
        <taxon>Fungi</taxon>
        <taxon>Dikarya</taxon>
        <taxon>Ascomycota</taxon>
        <taxon>Pezizomycotina</taxon>
        <taxon>Sordariomycetes</taxon>
        <taxon>Hypocreomycetidae</taxon>
        <taxon>Glomerellales</taxon>
        <taxon>Glomerellaceae</taxon>
        <taxon>Colletotrichum</taxon>
        <taxon>Colletotrichum acutatum species complex</taxon>
    </lineage>
</organism>
<keyword evidence="1" id="KW-0472">Membrane</keyword>
<evidence type="ECO:0000256" key="1">
    <source>
        <dbReference type="SAM" id="Phobius"/>
    </source>
</evidence>
<comment type="caution">
    <text evidence="2">The sequence shown here is derived from an EMBL/GenBank/DDBJ whole genome shotgun (WGS) entry which is preliminary data.</text>
</comment>
<sequence>MSCRRSTTQPSHSKSINAKKRCQDGYLGELAVSNPWLPRLFLFIFFMEESLQCCRALIFLALLCFPLCCSNLGAQEQVAKPRKTCFFPAPVRRAGERFFWAQKTWRAVRA</sequence>
<keyword evidence="1" id="KW-1133">Transmembrane helix</keyword>
<protein>
    <submittedName>
        <fullName evidence="2">Uncharacterized protein</fullName>
    </submittedName>
</protein>
<dbReference type="EMBL" id="JAHMHR010000022">
    <property type="protein sequence ID" value="KAK1675283.1"/>
    <property type="molecule type" value="Genomic_DNA"/>
</dbReference>
<accession>A0AAJ0AMS7</accession>
<gene>
    <name evidence="2" type="ORF">BDP55DRAFT_161696</name>
</gene>
<proteinExistence type="predicted"/>
<dbReference type="AlphaFoldDB" id="A0AAJ0AMS7"/>
<dbReference type="RefSeq" id="XP_060429286.1">
    <property type="nucleotide sequence ID" value="XM_060565688.1"/>
</dbReference>
<dbReference type="Proteomes" id="UP001224890">
    <property type="component" value="Unassembled WGS sequence"/>
</dbReference>
<evidence type="ECO:0000313" key="3">
    <source>
        <dbReference type="Proteomes" id="UP001224890"/>
    </source>
</evidence>
<feature type="transmembrane region" description="Helical" evidence="1">
    <location>
        <begin position="56"/>
        <end position="74"/>
    </location>
</feature>